<dbReference type="Gene3D" id="3.55.50.10">
    <property type="entry name" value="Baseplate protein-like domains"/>
    <property type="match status" value="1"/>
</dbReference>
<gene>
    <name evidence="2" type="ORF">HCT14_07515</name>
</gene>
<reference evidence="2 3" key="1">
    <citation type="submission" date="2020-03" db="EMBL/GenBank/DDBJ databases">
        <title>Spirochaetal bacteria isolated from arthropods constitute a novel genus Entomospira genus novum within the order Spirochaetales.</title>
        <authorList>
            <person name="Grana-Miraglia L."/>
            <person name="Sikutova S."/>
            <person name="Fingerle V."/>
            <person name="Sing A."/>
            <person name="Castillo-Ramirez S."/>
            <person name="Margos G."/>
            <person name="Rudolf I."/>
        </authorList>
    </citation>
    <scope>NUCLEOTIDE SEQUENCE [LARGE SCALE GENOMIC DNA]</scope>
    <source>
        <strain evidence="2 3">BR193</strain>
    </source>
</reference>
<evidence type="ECO:0000313" key="3">
    <source>
        <dbReference type="Proteomes" id="UP000711995"/>
    </source>
</evidence>
<feature type="domain" description="Baseplate hub protein gp44/GpP-like second" evidence="1">
    <location>
        <begin position="98"/>
        <end position="176"/>
    </location>
</feature>
<accession>A0A968GDA3</accession>
<comment type="caution">
    <text evidence="2">The sequence shown here is derived from an EMBL/GenBank/DDBJ whole genome shotgun (WGS) entry which is preliminary data.</text>
</comment>
<dbReference type="SUPFAM" id="SSF69279">
    <property type="entry name" value="Phage tail proteins"/>
    <property type="match status" value="2"/>
</dbReference>
<evidence type="ECO:0000259" key="1">
    <source>
        <dbReference type="Pfam" id="PF22255"/>
    </source>
</evidence>
<dbReference type="Pfam" id="PF22255">
    <property type="entry name" value="Gp44-like_2nd"/>
    <property type="match status" value="1"/>
</dbReference>
<dbReference type="Gene3D" id="2.30.300.10">
    <property type="entry name" value="Baseplate protein-like domain - beta roll fold"/>
    <property type="match status" value="1"/>
</dbReference>
<name>A0A968GDA3_9SPIO</name>
<dbReference type="Gene3D" id="3.30.1920.10">
    <property type="entry name" value="Baseplate protein-like domains - 2 layer sandwich fold"/>
    <property type="match status" value="1"/>
</dbReference>
<proteinExistence type="predicted"/>
<protein>
    <recommendedName>
        <fullName evidence="1">Baseplate hub protein gp44/GpP-like second domain-containing protein</fullName>
    </recommendedName>
</protein>
<keyword evidence="3" id="KW-1185">Reference proteome</keyword>
<dbReference type="InterPro" id="IPR053981">
    <property type="entry name" value="Gp44/GpP-like_2nd"/>
</dbReference>
<dbReference type="RefSeq" id="WP_167700968.1">
    <property type="nucleotide sequence ID" value="NZ_CP118175.1"/>
</dbReference>
<dbReference type="AlphaFoldDB" id="A0A968GDA3"/>
<dbReference type="EMBL" id="JAATLJ010000002">
    <property type="protein sequence ID" value="NIZ41351.1"/>
    <property type="molecule type" value="Genomic_DNA"/>
</dbReference>
<dbReference type="Proteomes" id="UP000711995">
    <property type="component" value="Unassembled WGS sequence"/>
</dbReference>
<sequence length="343" mass="38535">MANHLTMAQAEKIKLEIDRTLIDGFIAVSLRFQIQEFSAGFAIELLGSDRMQWIKPFTYQEVRIYYDQELLITGRIEKVSRTNAKTLQIEGRSLPALLIDTMLKPPLQFHDMTLETLVKEVAKPFNIEVRSEVTVLANYPKITASIGTTIFAFMNCVAENDNILMTSDPNGDIMIQHYKFDGIHKRLIAGEDGYLDANISFDGSDRFSSLTLMAQSEEDLELTYTIEDPSISLYRPLVEVAEASDLATLENIAKRRLTLSIAKSITLTLKLLGWQQSDIESRLLRVGDMIQIQDTSLNLPKLTTFVIEGLTLGMSSGDLSMDLSLAIPNLYTGEPLEGEMPWQ</sequence>
<evidence type="ECO:0000313" key="2">
    <source>
        <dbReference type="EMBL" id="NIZ41351.1"/>
    </source>
</evidence>
<dbReference type="InterPro" id="IPR023399">
    <property type="entry name" value="Baseplate-like_2-layer_sand"/>
</dbReference>
<organism evidence="2 3">
    <name type="scientific">Entomospira entomophila</name>
    <dbReference type="NCBI Taxonomy" id="2719988"/>
    <lineage>
        <taxon>Bacteria</taxon>
        <taxon>Pseudomonadati</taxon>
        <taxon>Spirochaetota</taxon>
        <taxon>Spirochaetia</taxon>
        <taxon>Spirochaetales</taxon>
        <taxon>Spirochaetaceae</taxon>
        <taxon>Entomospira</taxon>
    </lineage>
</organism>